<keyword evidence="3 6" id="KW-0547">Nucleotide-binding</keyword>
<keyword evidence="6" id="KW-0423">Lactose metabolism</keyword>
<dbReference type="PANTHER" id="PTHR46566">
    <property type="entry name" value="1-PHOSPHOFRUCTOKINASE-RELATED"/>
    <property type="match status" value="1"/>
</dbReference>
<dbReference type="Pfam" id="PF00294">
    <property type="entry name" value="PfkB"/>
    <property type="match status" value="1"/>
</dbReference>
<dbReference type="GO" id="GO:0008443">
    <property type="term" value="F:phosphofructokinase activity"/>
    <property type="evidence" value="ECO:0007669"/>
    <property type="project" value="TreeGrafter"/>
</dbReference>
<dbReference type="GO" id="GO:0005829">
    <property type="term" value="C:cytosol"/>
    <property type="evidence" value="ECO:0007669"/>
    <property type="project" value="TreeGrafter"/>
</dbReference>
<organism evidence="8 9">
    <name type="scientific">Terribacillus halophilus</name>
    <dbReference type="NCBI Taxonomy" id="361279"/>
    <lineage>
        <taxon>Bacteria</taxon>
        <taxon>Bacillati</taxon>
        <taxon>Bacillota</taxon>
        <taxon>Bacilli</taxon>
        <taxon>Bacillales</taxon>
        <taxon>Bacillaceae</taxon>
        <taxon>Terribacillus</taxon>
    </lineage>
</organism>
<proteinExistence type="inferred from homology"/>
<dbReference type="GO" id="GO:0016052">
    <property type="term" value="P:carbohydrate catabolic process"/>
    <property type="evidence" value="ECO:0007669"/>
    <property type="project" value="UniProtKB-ARBA"/>
</dbReference>
<dbReference type="GO" id="GO:0044281">
    <property type="term" value="P:small molecule metabolic process"/>
    <property type="evidence" value="ECO:0007669"/>
    <property type="project" value="UniProtKB-ARBA"/>
</dbReference>
<dbReference type="NCBIfam" id="TIGR03168">
    <property type="entry name" value="1-PFK"/>
    <property type="match status" value="1"/>
</dbReference>
<accession>A0A1G6TSN9</accession>
<evidence type="ECO:0000256" key="6">
    <source>
        <dbReference type="PIRNR" id="PIRNR000535"/>
    </source>
</evidence>
<name>A0A1G6TSN9_9BACI</name>
<keyword evidence="5 6" id="KW-0067">ATP-binding</keyword>
<dbReference type="EMBL" id="FMZB01000009">
    <property type="protein sequence ID" value="SDD31345.1"/>
    <property type="molecule type" value="Genomic_DNA"/>
</dbReference>
<gene>
    <name evidence="8" type="ORF">SAMN05421663_10914</name>
</gene>
<dbReference type="OrthoDB" id="9801219at2"/>
<dbReference type="FunFam" id="3.40.1190.20:FF:000001">
    <property type="entry name" value="Phosphofructokinase"/>
    <property type="match status" value="1"/>
</dbReference>
<comment type="pathway">
    <text evidence="6">Carbohydrate metabolism; D-tagatose 6-phosphate degradation; D-glyceraldehyde 3-phosphate and glycerone phosphate from D-tagatose 6-phosphate: step 1/2.</text>
</comment>
<evidence type="ECO:0000256" key="1">
    <source>
        <dbReference type="ARBA" id="ARBA00005380"/>
    </source>
</evidence>
<dbReference type="Proteomes" id="UP000198666">
    <property type="component" value="Unassembled WGS sequence"/>
</dbReference>
<dbReference type="InterPro" id="IPR017583">
    <property type="entry name" value="Tagatose/fructose_Pkinase"/>
</dbReference>
<comment type="similarity">
    <text evidence="6">Belongs to the carbohydrate kinase PfkB family. LacC subfamily.</text>
</comment>
<keyword evidence="4 8" id="KW-0418">Kinase</keyword>
<dbReference type="CDD" id="cd01164">
    <property type="entry name" value="FruK_PfkB_like"/>
    <property type="match status" value="1"/>
</dbReference>
<evidence type="ECO:0000256" key="5">
    <source>
        <dbReference type="ARBA" id="ARBA00022840"/>
    </source>
</evidence>
<keyword evidence="9" id="KW-1185">Reference proteome</keyword>
<comment type="catalytic activity">
    <reaction evidence="6">
        <text>D-tagatofuranose 6-phosphate + ATP = D-tagatofuranose 1,6-bisphosphate + ADP + H(+)</text>
        <dbReference type="Rhea" id="RHEA:12420"/>
        <dbReference type="ChEBI" id="CHEBI:15378"/>
        <dbReference type="ChEBI" id="CHEBI:30616"/>
        <dbReference type="ChEBI" id="CHEBI:58694"/>
        <dbReference type="ChEBI" id="CHEBI:58695"/>
        <dbReference type="ChEBI" id="CHEBI:456216"/>
        <dbReference type="EC" id="2.7.1.144"/>
    </reaction>
</comment>
<evidence type="ECO:0000256" key="3">
    <source>
        <dbReference type="ARBA" id="ARBA00022741"/>
    </source>
</evidence>
<keyword evidence="2 6" id="KW-0808">Transferase</keyword>
<dbReference type="GO" id="GO:0005988">
    <property type="term" value="P:lactose metabolic process"/>
    <property type="evidence" value="ECO:0007669"/>
    <property type="project" value="UniProtKB-KW"/>
</dbReference>
<dbReference type="STRING" id="361279.SAMN05421663_10914"/>
<dbReference type="SUPFAM" id="SSF53613">
    <property type="entry name" value="Ribokinase-like"/>
    <property type="match status" value="1"/>
</dbReference>
<sequence length="315" mass="34697">MIYTVTLNPAIDRLIQTSGLLMKKKTNRVKTVEYDLGGKGLHVSHVLSKFGIENIALGFIGSENQQQMEKILQAKQVTHQLIVEKNASTRECIVLIDEESQGSTMVTDSGFQISRANHKKLISQLQRLLRKEDMLVLAGSLPPNYSLERLKEIIDVGKMAGSFIACDLSGDALRLAVEMQVDFIKPNQFELEELLTPGIDSIKNRLLALNKSIPYVAASMGKEGSYIVHAGEVYRVVPPKVKEVNDTGAGDVFVGSFLAQLAQKANLETAIAYATVCSASKVTKRNCTDFDLNQAEQMLPMIEIKKMEVNPDAIS</sequence>
<dbReference type="AlphaFoldDB" id="A0A1G6TSN9"/>
<evidence type="ECO:0000259" key="7">
    <source>
        <dbReference type="Pfam" id="PF00294"/>
    </source>
</evidence>
<comment type="similarity">
    <text evidence="1">Belongs to the carbohydrate kinase pfkB family.</text>
</comment>
<dbReference type="PIRSF" id="PIRSF000535">
    <property type="entry name" value="1PFK/6PFK/LacC"/>
    <property type="match status" value="1"/>
</dbReference>
<dbReference type="RefSeq" id="WP_093728019.1">
    <property type="nucleotide sequence ID" value="NZ_FMZB01000009.1"/>
</dbReference>
<dbReference type="GO" id="GO:0009024">
    <property type="term" value="F:tagatose-6-phosphate kinase activity"/>
    <property type="evidence" value="ECO:0007669"/>
    <property type="project" value="UniProtKB-EC"/>
</dbReference>
<dbReference type="GO" id="GO:2001059">
    <property type="term" value="P:D-tagatose 6-phosphate catabolic process"/>
    <property type="evidence" value="ECO:0007669"/>
    <property type="project" value="UniProtKB-UniPathway"/>
</dbReference>
<evidence type="ECO:0000313" key="9">
    <source>
        <dbReference type="Proteomes" id="UP000198666"/>
    </source>
</evidence>
<dbReference type="UniPathway" id="UPA00704">
    <property type="reaction ID" value="UER00715"/>
</dbReference>
<dbReference type="InterPro" id="IPR011611">
    <property type="entry name" value="PfkB_dom"/>
</dbReference>
<dbReference type="EC" id="2.7.1.144" evidence="6"/>
<evidence type="ECO:0000256" key="4">
    <source>
        <dbReference type="ARBA" id="ARBA00022777"/>
    </source>
</evidence>
<protein>
    <recommendedName>
        <fullName evidence="6">Tagatose-6-phosphate kinase</fullName>
        <ecNumber evidence="6">2.7.1.144</ecNumber>
    </recommendedName>
</protein>
<dbReference type="PANTHER" id="PTHR46566:SF1">
    <property type="entry name" value="1-PHOSPHOFRUCTOKINASE"/>
    <property type="match status" value="1"/>
</dbReference>
<dbReference type="InterPro" id="IPR029056">
    <property type="entry name" value="Ribokinase-like"/>
</dbReference>
<dbReference type="Gene3D" id="3.40.1190.20">
    <property type="match status" value="1"/>
</dbReference>
<evidence type="ECO:0000256" key="2">
    <source>
        <dbReference type="ARBA" id="ARBA00022679"/>
    </source>
</evidence>
<dbReference type="GO" id="GO:0005524">
    <property type="term" value="F:ATP binding"/>
    <property type="evidence" value="ECO:0007669"/>
    <property type="project" value="UniProtKB-KW"/>
</dbReference>
<feature type="domain" description="Carbohydrate kinase PfkB" evidence="7">
    <location>
        <begin position="11"/>
        <end position="289"/>
    </location>
</feature>
<reference evidence="9" key="1">
    <citation type="submission" date="2016-10" db="EMBL/GenBank/DDBJ databases">
        <authorList>
            <person name="Varghese N."/>
            <person name="Submissions S."/>
        </authorList>
    </citation>
    <scope>NUCLEOTIDE SEQUENCE [LARGE SCALE GENOMIC DNA]</scope>
    <source>
        <strain evidence="9">DSM 21620</strain>
    </source>
</reference>
<evidence type="ECO:0000313" key="8">
    <source>
        <dbReference type="EMBL" id="SDD31345.1"/>
    </source>
</evidence>